<evidence type="ECO:0000313" key="9">
    <source>
        <dbReference type="Proteomes" id="UP000504636"/>
    </source>
</evidence>
<sequence length="567" mass="62443">MGKHQLEAIALLCSLLAVPALAASEAPRPRGVGPEFAKFYKSPDTFTCISNPSLTLPLAALNDDYCDCPDGSDEPGTAACSHISPLSPPSPPTNPNPAARFNETLALPGFYCKNKGHLPLYVPFSSVNDGVCDYELCCDGSDEWAGVGGVKCEDRCAAIGKAWRKQDAERQKSLGAANKRRRELVEAAARLRREVEDRIATLGAQIQGQEVKVASLEAELAGVERSERGRVVKGPGKGGKVAVLASLAKGRIGELVESLGRVRGERERARERVRELEQILATFKEERNPNFNDEGVKRAVKAWEDYAARDKGPDSDPALDRDLDEILKSDAENGLNWEEFESTEESDVEVLYKFEEYLPKPLRDWVDQKLRDLRVTLIENGVLAAPHSDSGDSKAVQDARQQLESAKKDLENDRKELTSHQEDLQKEYGPDNIFRALKDQCIDKDSGEYTYSFCWLGQTTQKSKKGGGHTNMGNFVRIEKVTVDEDLPPDGKGLGSGERYSLVYENGQHCWNGPNRSTRLILACAEKDEIWKIVEQEKCVYRMEVGTPAVCESAAASGKAPAAKDEL</sequence>
<keyword evidence="2 6" id="KW-0732">Signal</keyword>
<dbReference type="EMBL" id="MU003716">
    <property type="protein sequence ID" value="KAF2803811.1"/>
    <property type="molecule type" value="Genomic_DNA"/>
</dbReference>
<protein>
    <recommendedName>
        <fullName evidence="1">Glucosidase 2 subunit beta</fullName>
    </recommendedName>
</protein>
<feature type="signal peptide" evidence="6">
    <location>
        <begin position="1"/>
        <end position="22"/>
    </location>
</feature>
<keyword evidence="3" id="KW-0256">Endoplasmic reticulum</keyword>
<evidence type="ECO:0000256" key="6">
    <source>
        <dbReference type="SAM" id="SignalP"/>
    </source>
</evidence>
<dbReference type="AlphaFoldDB" id="A0A6A6Y4N8"/>
<feature type="coiled-coil region" evidence="5">
    <location>
        <begin position="393"/>
        <end position="427"/>
    </location>
</feature>
<dbReference type="InterPro" id="IPR009011">
    <property type="entry name" value="Man6P_isomerase_rcpt-bd_dom_sf"/>
</dbReference>
<dbReference type="Proteomes" id="UP000504636">
    <property type="component" value="Unplaced"/>
</dbReference>
<dbReference type="InterPro" id="IPR036607">
    <property type="entry name" value="PRKCSH"/>
</dbReference>
<feature type="chain" id="PRO_5044628843" description="Glucosidase 2 subunit beta" evidence="6">
    <location>
        <begin position="23"/>
        <end position="567"/>
    </location>
</feature>
<evidence type="ECO:0000259" key="7">
    <source>
        <dbReference type="PROSITE" id="PS51914"/>
    </source>
</evidence>
<proteinExistence type="predicted"/>
<feature type="coiled-coil region" evidence="5">
    <location>
        <begin position="174"/>
        <end position="226"/>
    </location>
</feature>
<dbReference type="GO" id="GO:0017177">
    <property type="term" value="C:glucosidase II complex"/>
    <property type="evidence" value="ECO:0007669"/>
    <property type="project" value="TreeGrafter"/>
</dbReference>
<dbReference type="OrthoDB" id="28322at2759"/>
<dbReference type="PANTHER" id="PTHR12630">
    <property type="entry name" value="N-LINKED OLIGOSACCHARIDE PROCESSING"/>
    <property type="match status" value="1"/>
</dbReference>
<evidence type="ECO:0000256" key="4">
    <source>
        <dbReference type="ARBA" id="ARBA00023157"/>
    </source>
</evidence>
<keyword evidence="4" id="KW-1015">Disulfide bond</keyword>
<keyword evidence="9" id="KW-1185">Reference proteome</keyword>
<dbReference type="Pfam" id="PF12999">
    <property type="entry name" value="PRKCSH-like"/>
    <property type="match status" value="2"/>
</dbReference>
<keyword evidence="5" id="KW-0175">Coiled coil</keyword>
<organism evidence="8">
    <name type="scientific">Mytilinidion resinicola</name>
    <dbReference type="NCBI Taxonomy" id="574789"/>
    <lineage>
        <taxon>Eukaryota</taxon>
        <taxon>Fungi</taxon>
        <taxon>Dikarya</taxon>
        <taxon>Ascomycota</taxon>
        <taxon>Pezizomycotina</taxon>
        <taxon>Dothideomycetes</taxon>
        <taxon>Pleosporomycetidae</taxon>
        <taxon>Mytilinidiales</taxon>
        <taxon>Mytilinidiaceae</taxon>
        <taxon>Mytilinidion</taxon>
    </lineage>
</organism>
<evidence type="ECO:0000256" key="1">
    <source>
        <dbReference type="ARBA" id="ARBA00022387"/>
    </source>
</evidence>
<dbReference type="InterPro" id="IPR028146">
    <property type="entry name" value="PRKCSH_N"/>
</dbReference>
<evidence type="ECO:0000313" key="8">
    <source>
        <dbReference type="EMBL" id="KAF2803811.1"/>
    </source>
</evidence>
<feature type="domain" description="MRH" evidence="7">
    <location>
        <begin position="439"/>
        <end position="553"/>
    </location>
</feature>
<accession>A0A6A6Y4N8</accession>
<dbReference type="Pfam" id="PF13015">
    <property type="entry name" value="PRKCSH_1"/>
    <property type="match status" value="1"/>
</dbReference>
<reference evidence="10" key="2">
    <citation type="submission" date="2020-04" db="EMBL/GenBank/DDBJ databases">
        <authorList>
            <consortium name="NCBI Genome Project"/>
        </authorList>
    </citation>
    <scope>NUCLEOTIDE SEQUENCE</scope>
    <source>
        <strain evidence="10">CBS 304.34</strain>
    </source>
</reference>
<reference evidence="10" key="3">
    <citation type="submission" date="2025-04" db="UniProtKB">
        <authorList>
            <consortium name="RefSeq"/>
        </authorList>
    </citation>
    <scope>IDENTIFICATION</scope>
    <source>
        <strain evidence="10">CBS 304.34</strain>
    </source>
</reference>
<gene>
    <name evidence="8 10" type="ORF">BDZ99DRAFT_399251</name>
</gene>
<evidence type="ECO:0000256" key="5">
    <source>
        <dbReference type="SAM" id="Coils"/>
    </source>
</evidence>
<name>A0A6A6Y4N8_9PEZI</name>
<evidence type="ECO:0000313" key="10">
    <source>
        <dbReference type="RefSeq" id="XP_033570775.1"/>
    </source>
</evidence>
<evidence type="ECO:0000256" key="2">
    <source>
        <dbReference type="ARBA" id="ARBA00022729"/>
    </source>
</evidence>
<dbReference type="Gene3D" id="2.70.130.10">
    <property type="entry name" value="Mannose-6-phosphate receptor binding domain"/>
    <property type="match status" value="1"/>
</dbReference>
<dbReference type="SUPFAM" id="SSF50911">
    <property type="entry name" value="Mannose 6-phosphate receptor domain"/>
    <property type="match status" value="1"/>
</dbReference>
<dbReference type="InterPro" id="IPR044865">
    <property type="entry name" value="MRH_dom"/>
</dbReference>
<evidence type="ECO:0000256" key="3">
    <source>
        <dbReference type="ARBA" id="ARBA00022824"/>
    </source>
</evidence>
<dbReference type="GeneID" id="54457018"/>
<dbReference type="GO" id="GO:0006491">
    <property type="term" value="P:N-glycan processing"/>
    <property type="evidence" value="ECO:0007669"/>
    <property type="project" value="TreeGrafter"/>
</dbReference>
<dbReference type="RefSeq" id="XP_033570775.1">
    <property type="nucleotide sequence ID" value="XM_033716125.1"/>
</dbReference>
<reference evidence="8 10" key="1">
    <citation type="journal article" date="2020" name="Stud. Mycol.">
        <title>101 Dothideomycetes genomes: a test case for predicting lifestyles and emergence of pathogens.</title>
        <authorList>
            <person name="Haridas S."/>
            <person name="Albert R."/>
            <person name="Binder M."/>
            <person name="Bloem J."/>
            <person name="Labutti K."/>
            <person name="Salamov A."/>
            <person name="Andreopoulos B."/>
            <person name="Baker S."/>
            <person name="Barry K."/>
            <person name="Bills G."/>
            <person name="Bluhm B."/>
            <person name="Cannon C."/>
            <person name="Castanera R."/>
            <person name="Culley D."/>
            <person name="Daum C."/>
            <person name="Ezra D."/>
            <person name="Gonzalez J."/>
            <person name="Henrissat B."/>
            <person name="Kuo A."/>
            <person name="Liang C."/>
            <person name="Lipzen A."/>
            <person name="Lutzoni F."/>
            <person name="Magnuson J."/>
            <person name="Mondo S."/>
            <person name="Nolan M."/>
            <person name="Ohm R."/>
            <person name="Pangilinan J."/>
            <person name="Park H.-J."/>
            <person name="Ramirez L."/>
            <person name="Alfaro M."/>
            <person name="Sun H."/>
            <person name="Tritt A."/>
            <person name="Yoshinaga Y."/>
            <person name="Zwiers L.-H."/>
            <person name="Turgeon B."/>
            <person name="Goodwin S."/>
            <person name="Spatafora J."/>
            <person name="Crous P."/>
            <person name="Grigoriev I."/>
        </authorList>
    </citation>
    <scope>NUCLEOTIDE SEQUENCE</scope>
    <source>
        <strain evidence="8 10">CBS 304.34</strain>
    </source>
</reference>
<dbReference type="PROSITE" id="PS51914">
    <property type="entry name" value="MRH"/>
    <property type="match status" value="1"/>
</dbReference>
<dbReference type="InterPro" id="IPR039794">
    <property type="entry name" value="Gtb1-like"/>
</dbReference>
<feature type="coiled-coil region" evidence="5">
    <location>
        <begin position="259"/>
        <end position="286"/>
    </location>
</feature>
<dbReference type="PANTHER" id="PTHR12630:SF1">
    <property type="entry name" value="GLUCOSIDASE 2 SUBUNIT BETA"/>
    <property type="match status" value="1"/>
</dbReference>